<evidence type="ECO:0000256" key="4">
    <source>
        <dbReference type="ARBA" id="ARBA00022475"/>
    </source>
</evidence>
<dbReference type="InterPro" id="IPR003004">
    <property type="entry name" value="GspF/PilC"/>
</dbReference>
<feature type="transmembrane region" description="Helical" evidence="8">
    <location>
        <begin position="387"/>
        <end position="408"/>
    </location>
</feature>
<feature type="transmembrane region" description="Helical" evidence="8">
    <location>
        <begin position="144"/>
        <end position="162"/>
    </location>
</feature>
<feature type="domain" description="Type II secretion system protein GspF" evidence="10">
    <location>
        <begin position="286"/>
        <end position="406"/>
    </location>
</feature>
<evidence type="ECO:0000259" key="10">
    <source>
        <dbReference type="Pfam" id="PF00482"/>
    </source>
</evidence>
<dbReference type="PANTHER" id="PTHR30012">
    <property type="entry name" value="GENERAL SECRETION PATHWAY PROTEIN"/>
    <property type="match status" value="1"/>
</dbReference>
<proteinExistence type="inferred from homology"/>
<keyword evidence="5 8" id="KW-0812">Transmembrane</keyword>
<dbReference type="Gene3D" id="1.20.81.30">
    <property type="entry name" value="Type II secretion system (T2SS), domain F"/>
    <property type="match status" value="1"/>
</dbReference>
<reference evidence="11 12" key="1">
    <citation type="submission" date="2019-07" db="EMBL/GenBank/DDBJ databases">
        <title>Whole genome shotgun sequence of Staphylococcus gallinarum NBRC 109767.</title>
        <authorList>
            <person name="Hosoyama A."/>
            <person name="Uohara A."/>
            <person name="Ohji S."/>
            <person name="Ichikawa N."/>
        </authorList>
    </citation>
    <scope>NUCLEOTIDE SEQUENCE [LARGE SCALE GENOMIC DNA]</scope>
    <source>
        <strain evidence="11 12">NBRC 109767</strain>
    </source>
</reference>
<dbReference type="Proteomes" id="UP000321057">
    <property type="component" value="Unassembled WGS sequence"/>
</dbReference>
<evidence type="ECO:0000256" key="7">
    <source>
        <dbReference type="ARBA" id="ARBA00023136"/>
    </source>
</evidence>
<evidence type="ECO:0000313" key="12">
    <source>
        <dbReference type="Proteomes" id="UP000321057"/>
    </source>
</evidence>
<keyword evidence="12" id="KW-1185">Reference proteome</keyword>
<dbReference type="InterPro" id="IPR001482">
    <property type="entry name" value="T2SS/T4SS_dom"/>
</dbReference>
<evidence type="ECO:0000256" key="3">
    <source>
        <dbReference type="ARBA" id="ARBA00006611"/>
    </source>
</evidence>
<dbReference type="Pfam" id="PF00482">
    <property type="entry name" value="T2SSF"/>
    <property type="match status" value="1"/>
</dbReference>
<dbReference type="Pfam" id="PF00437">
    <property type="entry name" value="T2SSE"/>
    <property type="match status" value="1"/>
</dbReference>
<evidence type="ECO:0000256" key="8">
    <source>
        <dbReference type="SAM" id="Phobius"/>
    </source>
</evidence>
<dbReference type="RefSeq" id="WP_052495419.1">
    <property type="nucleotide sequence ID" value="NZ_BKAX01000003.1"/>
</dbReference>
<evidence type="ECO:0000259" key="9">
    <source>
        <dbReference type="Pfam" id="PF00437"/>
    </source>
</evidence>
<dbReference type="NCBIfam" id="NF041012">
    <property type="entry name" value="T4P_ComGB"/>
    <property type="match status" value="1"/>
</dbReference>
<evidence type="ECO:0000256" key="2">
    <source>
        <dbReference type="ARBA" id="ARBA00005745"/>
    </source>
</evidence>
<evidence type="ECO:0008006" key="13">
    <source>
        <dbReference type="Google" id="ProtNLM"/>
    </source>
</evidence>
<evidence type="ECO:0000256" key="6">
    <source>
        <dbReference type="ARBA" id="ARBA00022989"/>
    </source>
</evidence>
<sequence length="415" mass="48246">MQLLFNNILGKALTRKASDIHFIPSDKEVILKFRINDQFIFIETIHQTLYQKLLTFMKYQAGLDVANHNTAQSGRYLYKFKQLYYLRISTLPLSLGNESCVIRIIPQFFSEPKRSSELLDLYASVKKGFGCSEIFAILKFPKSIIMLVYFSEIFGDLTLYLNNVEDFLLRNYKIKLNFYKTVQYPLVLLSFFIIMIMILNYTIIPEFKSLYLNMGVELSVLQIILTSIIFNLPLILLLIVIIISLIVILSICYYRSCSVAKKIQFIRKLPILRKLFIRYKTYRLATEFSLFYKNGISLQSIVEIYANQESDPYLNYLSNIINLGLQKGLNLSDVLKETGCFEPGLIKFIKAGEKEGKLEIELKLYSEIIISKIEKQLQTIIKFIQPIIFIILAGLIVILYLVIMLPMFELMQTIK</sequence>
<accession>A0ABQ0Y1F9</accession>
<dbReference type="PRINTS" id="PR00812">
    <property type="entry name" value="BCTERIALGSPF"/>
</dbReference>
<feature type="transmembrane region" description="Helical" evidence="8">
    <location>
        <begin position="182"/>
        <end position="203"/>
    </location>
</feature>
<keyword evidence="7 8" id="KW-0472">Membrane</keyword>
<feature type="transmembrane region" description="Helical" evidence="8">
    <location>
        <begin position="235"/>
        <end position="254"/>
    </location>
</feature>
<keyword evidence="6 8" id="KW-1133">Transmembrane helix</keyword>
<dbReference type="Gene3D" id="3.30.450.90">
    <property type="match status" value="1"/>
</dbReference>
<dbReference type="InterPro" id="IPR027417">
    <property type="entry name" value="P-loop_NTPase"/>
</dbReference>
<dbReference type="InterPro" id="IPR042094">
    <property type="entry name" value="T2SS_GspF_sf"/>
</dbReference>
<dbReference type="SUPFAM" id="SSF52540">
    <property type="entry name" value="P-loop containing nucleoside triphosphate hydrolases"/>
    <property type="match status" value="1"/>
</dbReference>
<evidence type="ECO:0000256" key="1">
    <source>
        <dbReference type="ARBA" id="ARBA00004651"/>
    </source>
</evidence>
<dbReference type="InterPro" id="IPR018076">
    <property type="entry name" value="T2SS_GspF_dom"/>
</dbReference>
<comment type="similarity">
    <text evidence="2">Belongs to the GSP F family.</text>
</comment>
<comment type="subcellular location">
    <subcellularLocation>
        <location evidence="1">Cell membrane</location>
        <topology evidence="1">Multi-pass membrane protein</topology>
    </subcellularLocation>
</comment>
<dbReference type="InterPro" id="IPR047692">
    <property type="entry name" value="T4P_ComGB"/>
</dbReference>
<evidence type="ECO:0000313" key="11">
    <source>
        <dbReference type="EMBL" id="GEQ05230.1"/>
    </source>
</evidence>
<name>A0ABQ0Y1F9_STAGA</name>
<keyword evidence="4" id="KW-1003">Cell membrane</keyword>
<comment type="caution">
    <text evidence="11">The sequence shown here is derived from an EMBL/GenBank/DDBJ whole genome shotgun (WGS) entry which is preliminary data.</text>
</comment>
<comment type="similarity">
    <text evidence="3">Belongs to the GSP E family.</text>
</comment>
<gene>
    <name evidence="11" type="ORF">SGA02_10580</name>
</gene>
<organism evidence="11 12">
    <name type="scientific">Staphylococcus gallinarum</name>
    <dbReference type="NCBI Taxonomy" id="1293"/>
    <lineage>
        <taxon>Bacteria</taxon>
        <taxon>Bacillati</taxon>
        <taxon>Bacillota</taxon>
        <taxon>Bacilli</taxon>
        <taxon>Bacillales</taxon>
        <taxon>Staphylococcaceae</taxon>
        <taxon>Staphylococcus</taxon>
    </lineage>
</organism>
<feature type="domain" description="Bacterial type II secretion system protein E" evidence="9">
    <location>
        <begin position="4"/>
        <end position="107"/>
    </location>
</feature>
<dbReference type="EMBL" id="BKAX01000003">
    <property type="protein sequence ID" value="GEQ05230.1"/>
    <property type="molecule type" value="Genomic_DNA"/>
</dbReference>
<dbReference type="PANTHER" id="PTHR30012:SF0">
    <property type="entry name" value="TYPE II SECRETION SYSTEM PROTEIN F-RELATED"/>
    <property type="match status" value="1"/>
</dbReference>
<evidence type="ECO:0000256" key="5">
    <source>
        <dbReference type="ARBA" id="ARBA00022692"/>
    </source>
</evidence>
<protein>
    <recommendedName>
        <fullName evidence="13">Type II secretion system F family protein</fullName>
    </recommendedName>
</protein>